<dbReference type="InterPro" id="IPR041682">
    <property type="entry name" value="AAA_14"/>
</dbReference>
<accession>A0A2H0BVZ0</accession>
<dbReference type="Pfam" id="PF13173">
    <property type="entry name" value="AAA_14"/>
    <property type="match status" value="1"/>
</dbReference>
<name>A0A2H0BVZ0_9BACT</name>
<evidence type="ECO:0000259" key="1">
    <source>
        <dbReference type="Pfam" id="PF13173"/>
    </source>
</evidence>
<dbReference type="PANTHER" id="PTHR43566:SF1">
    <property type="entry name" value="AAA+ ATPASE DOMAIN-CONTAINING PROTEIN"/>
    <property type="match status" value="1"/>
</dbReference>
<sequence length="374" mass="42834">MITRQLTKNILSRQKSGFINIIYGPRRVGKTVLLSQLTTKTPKSDVIWFNGDDEDTRLALSSTSQTKISKLIQKYGIIVIDEAQRIDNIGLVLKIMIDSFPEKCFYVSGSLSLKLAHGIQEPLTGRFQQYLLYPLSTPELGQGLILHQLSALLPDQLQFGGYPYLQQLPSSAEKQDYLRMIIKSYLFRDLLLLKDIGRPEALYKLAVLLSFQVGSKVSINELASALGIDAKTVTSYLYLLKQGFIIFELGSYSTNLRKEVAKSRKYYFWDLGIRNSLIGQFTQLDLRNDIGQLWENFVAIERIKHNSYGGTQPNYYFWRSYEQAEVDWLEEDSGHLVAYEFKYGSIAKTPKLFKQSYNTSVLTINKDNYLNFIT</sequence>
<dbReference type="Proteomes" id="UP000231246">
    <property type="component" value="Unassembled WGS sequence"/>
</dbReference>
<dbReference type="SUPFAM" id="SSF52540">
    <property type="entry name" value="P-loop containing nucleoside triphosphate hydrolases"/>
    <property type="match status" value="1"/>
</dbReference>
<reference evidence="3 4" key="1">
    <citation type="submission" date="2017-09" db="EMBL/GenBank/DDBJ databases">
        <title>Depth-based differentiation of microbial function through sediment-hosted aquifers and enrichment of novel symbionts in the deep terrestrial subsurface.</title>
        <authorList>
            <person name="Probst A.J."/>
            <person name="Ladd B."/>
            <person name="Jarett J.K."/>
            <person name="Geller-Mcgrath D.E."/>
            <person name="Sieber C.M."/>
            <person name="Emerson J.B."/>
            <person name="Anantharaman K."/>
            <person name="Thomas B.C."/>
            <person name="Malmstrom R."/>
            <person name="Stieglmeier M."/>
            <person name="Klingl A."/>
            <person name="Woyke T."/>
            <person name="Ryan C.M."/>
            <person name="Banfield J.F."/>
        </authorList>
    </citation>
    <scope>NUCLEOTIDE SEQUENCE [LARGE SCALE GENOMIC DNA]</scope>
    <source>
        <strain evidence="3">CG22_combo_CG10-13_8_21_14_all_38_20</strain>
    </source>
</reference>
<dbReference type="Pfam" id="PF13635">
    <property type="entry name" value="DUF4143"/>
    <property type="match status" value="1"/>
</dbReference>
<gene>
    <name evidence="3" type="ORF">COW99_01880</name>
</gene>
<feature type="domain" description="DUF4143" evidence="2">
    <location>
        <begin position="188"/>
        <end position="344"/>
    </location>
</feature>
<proteinExistence type="predicted"/>
<evidence type="ECO:0000313" key="4">
    <source>
        <dbReference type="Proteomes" id="UP000231246"/>
    </source>
</evidence>
<dbReference type="EMBL" id="PCTA01000011">
    <property type="protein sequence ID" value="PIP61847.1"/>
    <property type="molecule type" value="Genomic_DNA"/>
</dbReference>
<dbReference type="InterPro" id="IPR027417">
    <property type="entry name" value="P-loop_NTPase"/>
</dbReference>
<dbReference type="Gene3D" id="3.40.50.300">
    <property type="entry name" value="P-loop containing nucleotide triphosphate hydrolases"/>
    <property type="match status" value="1"/>
</dbReference>
<evidence type="ECO:0000313" key="3">
    <source>
        <dbReference type="EMBL" id="PIP61847.1"/>
    </source>
</evidence>
<evidence type="ECO:0008006" key="5">
    <source>
        <dbReference type="Google" id="ProtNLM"/>
    </source>
</evidence>
<dbReference type="InterPro" id="IPR025420">
    <property type="entry name" value="DUF4143"/>
</dbReference>
<dbReference type="AlphaFoldDB" id="A0A2H0BVZ0"/>
<dbReference type="PANTHER" id="PTHR43566">
    <property type="entry name" value="CONSERVED PROTEIN"/>
    <property type="match status" value="1"/>
</dbReference>
<feature type="domain" description="AAA" evidence="1">
    <location>
        <begin position="19"/>
        <end position="140"/>
    </location>
</feature>
<evidence type="ECO:0000259" key="2">
    <source>
        <dbReference type="Pfam" id="PF13635"/>
    </source>
</evidence>
<protein>
    <recommendedName>
        <fullName evidence="5">ATPase</fullName>
    </recommendedName>
</protein>
<comment type="caution">
    <text evidence="3">The sequence shown here is derived from an EMBL/GenBank/DDBJ whole genome shotgun (WGS) entry which is preliminary data.</text>
</comment>
<organism evidence="3 4">
    <name type="scientific">Candidatus Roizmanbacteria bacterium CG22_combo_CG10-13_8_21_14_all_38_20</name>
    <dbReference type="NCBI Taxonomy" id="1974862"/>
    <lineage>
        <taxon>Bacteria</taxon>
        <taxon>Candidatus Roizmaniibacteriota</taxon>
    </lineage>
</organism>